<evidence type="ECO:0000313" key="1">
    <source>
        <dbReference type="EMBL" id="CAG6650729.1"/>
    </source>
</evidence>
<reference evidence="1" key="1">
    <citation type="submission" date="2021-05" db="EMBL/GenBank/DDBJ databases">
        <authorList>
            <person name="Alioto T."/>
            <person name="Alioto T."/>
            <person name="Gomez Garrido J."/>
        </authorList>
    </citation>
    <scope>NUCLEOTIDE SEQUENCE</scope>
</reference>
<name>A0A8D8RKY8_9HEMI</name>
<sequence length="120" mass="13788">MNSKMSQFSAKLTPVFMFQPRASSTFLRLWAITYFPKKVCRPLNSKLIRNINRGGGGGGLCVQAYSVFCQKKYFPSNKSVNKESSAIFMCLRQKKTMPIHRTLLSKIMRQLFFKKTPIPI</sequence>
<dbReference type="EMBL" id="HBUF01163632">
    <property type="protein sequence ID" value="CAG6650724.1"/>
    <property type="molecule type" value="Transcribed_RNA"/>
</dbReference>
<dbReference type="AlphaFoldDB" id="A0A8D8RKY8"/>
<accession>A0A8D8RKY8</accession>
<proteinExistence type="predicted"/>
<protein>
    <submittedName>
        <fullName evidence="1">Uncharacterized protein</fullName>
    </submittedName>
</protein>
<organism evidence="1">
    <name type="scientific">Cacopsylla melanoneura</name>
    <dbReference type="NCBI Taxonomy" id="428564"/>
    <lineage>
        <taxon>Eukaryota</taxon>
        <taxon>Metazoa</taxon>
        <taxon>Ecdysozoa</taxon>
        <taxon>Arthropoda</taxon>
        <taxon>Hexapoda</taxon>
        <taxon>Insecta</taxon>
        <taxon>Pterygota</taxon>
        <taxon>Neoptera</taxon>
        <taxon>Paraneoptera</taxon>
        <taxon>Hemiptera</taxon>
        <taxon>Sternorrhyncha</taxon>
        <taxon>Psylloidea</taxon>
        <taxon>Psyllidae</taxon>
        <taxon>Psyllinae</taxon>
        <taxon>Cacopsylla</taxon>
    </lineage>
</organism>
<dbReference type="EMBL" id="HBUF01163635">
    <property type="protein sequence ID" value="CAG6650729.1"/>
    <property type="molecule type" value="Transcribed_RNA"/>
</dbReference>